<evidence type="ECO:0000256" key="2">
    <source>
        <dbReference type="ARBA" id="ARBA00022475"/>
    </source>
</evidence>
<gene>
    <name evidence="8" type="ORF">GCM10009019_08320</name>
</gene>
<dbReference type="Pfam" id="PF03631">
    <property type="entry name" value="Virul_fac_BrkB"/>
    <property type="match status" value="1"/>
</dbReference>
<keyword evidence="5 7" id="KW-0472">Membrane</keyword>
<evidence type="ECO:0000313" key="8">
    <source>
        <dbReference type="EMBL" id="GAA0648145.1"/>
    </source>
</evidence>
<evidence type="ECO:0000256" key="4">
    <source>
        <dbReference type="ARBA" id="ARBA00022989"/>
    </source>
</evidence>
<keyword evidence="9" id="KW-1185">Reference proteome</keyword>
<feature type="transmembrane region" description="Helical" evidence="7">
    <location>
        <begin position="28"/>
        <end position="52"/>
    </location>
</feature>
<feature type="transmembrane region" description="Helical" evidence="7">
    <location>
        <begin position="159"/>
        <end position="183"/>
    </location>
</feature>
<feature type="transmembrane region" description="Helical" evidence="7">
    <location>
        <begin position="346"/>
        <end position="370"/>
    </location>
</feature>
<dbReference type="AlphaFoldDB" id="A0AAV3T095"/>
<keyword evidence="6" id="KW-0175">Coiled coil</keyword>
<evidence type="ECO:0000256" key="3">
    <source>
        <dbReference type="ARBA" id="ARBA00022692"/>
    </source>
</evidence>
<evidence type="ECO:0000256" key="6">
    <source>
        <dbReference type="SAM" id="Coils"/>
    </source>
</evidence>
<organism evidence="8 9">
    <name type="scientific">Salarchaeum japonicum</name>
    <dbReference type="NCBI Taxonomy" id="555573"/>
    <lineage>
        <taxon>Archaea</taxon>
        <taxon>Methanobacteriati</taxon>
        <taxon>Methanobacteriota</taxon>
        <taxon>Stenosarchaea group</taxon>
        <taxon>Halobacteria</taxon>
        <taxon>Halobacteriales</taxon>
        <taxon>Halobacteriaceae</taxon>
    </lineage>
</organism>
<comment type="caution">
    <text evidence="8">The sequence shown here is derived from an EMBL/GenBank/DDBJ whole genome shotgun (WGS) entry which is preliminary data.</text>
</comment>
<feature type="transmembrane region" description="Helical" evidence="7">
    <location>
        <begin position="131"/>
        <end position="153"/>
    </location>
</feature>
<feature type="transmembrane region" description="Helical" evidence="7">
    <location>
        <begin position="223"/>
        <end position="250"/>
    </location>
</feature>
<name>A0AAV3T095_9EURY</name>
<dbReference type="PANTHER" id="PTHR30213:SF0">
    <property type="entry name" value="UPF0761 MEMBRANE PROTEIN YIHY"/>
    <property type="match status" value="1"/>
</dbReference>
<sequence length="387" mass="40786">MSRSAVSVVREVVAEAQDSQITFLAAAVAYYGFVSLIPLLLLTLAAASYLGVESVGEQIVELVGSLLTPEGSAAVRNALQDASGRSTATVVSLVVLAWSGLKLFRGLDVAFAHVYGVFGARPLAHQLKDGVLVLGAIAAGVVAATVAAVVAGFVATGPFVGVVAFCLLVVTLCLVFYPVFYIFPDADLTPEEAVPGTLLAAGGWTALTGIFEAYAPLAGKYQAYGILGAALLLVTVLYVGGTIIMIGAVLNAVLAGRTDETDVHDEVDEPDSAPDIAEMEREVRALRAELDAKTVSKDDLESDLKTYVRTRMRRNHARGWGPYLVLLYGTLMTLGAFYFLSGGWAILAMLVVWLSTLGLYALMLLFGVGLNAAGIPGRILGWVNDRR</sequence>
<dbReference type="PANTHER" id="PTHR30213">
    <property type="entry name" value="INNER MEMBRANE PROTEIN YHJD"/>
    <property type="match status" value="1"/>
</dbReference>
<dbReference type="RefSeq" id="WP_227261461.1">
    <property type="nucleotide sequence ID" value="NZ_BAAADU010000002.1"/>
</dbReference>
<feature type="transmembrane region" description="Helical" evidence="7">
    <location>
        <begin position="320"/>
        <end position="340"/>
    </location>
</feature>
<evidence type="ECO:0000256" key="5">
    <source>
        <dbReference type="ARBA" id="ARBA00023136"/>
    </source>
</evidence>
<keyword evidence="4 7" id="KW-1133">Transmembrane helix</keyword>
<evidence type="ECO:0000256" key="7">
    <source>
        <dbReference type="SAM" id="Phobius"/>
    </source>
</evidence>
<accession>A0AAV3T095</accession>
<evidence type="ECO:0008006" key="10">
    <source>
        <dbReference type="Google" id="ProtNLM"/>
    </source>
</evidence>
<reference evidence="8 9" key="1">
    <citation type="journal article" date="2019" name="Int. J. Syst. Evol. Microbiol.">
        <title>The Global Catalogue of Microorganisms (GCM) 10K type strain sequencing project: providing services to taxonomists for standard genome sequencing and annotation.</title>
        <authorList>
            <consortium name="The Broad Institute Genomics Platform"/>
            <consortium name="The Broad Institute Genome Sequencing Center for Infectious Disease"/>
            <person name="Wu L."/>
            <person name="Ma J."/>
        </authorList>
    </citation>
    <scope>NUCLEOTIDE SEQUENCE [LARGE SCALE GENOMIC DNA]</scope>
    <source>
        <strain evidence="8 9">JCM 16327</strain>
    </source>
</reference>
<proteinExistence type="predicted"/>
<dbReference type="InterPro" id="IPR017039">
    <property type="entry name" value="Virul_fac_BrkB"/>
</dbReference>
<feature type="coiled-coil region" evidence="6">
    <location>
        <begin position="276"/>
        <end position="303"/>
    </location>
</feature>
<dbReference type="Proteomes" id="UP001500194">
    <property type="component" value="Unassembled WGS sequence"/>
</dbReference>
<evidence type="ECO:0000313" key="9">
    <source>
        <dbReference type="Proteomes" id="UP001500194"/>
    </source>
</evidence>
<comment type="subcellular location">
    <subcellularLocation>
        <location evidence="1">Cell membrane</location>
        <topology evidence="1">Multi-pass membrane protein</topology>
    </subcellularLocation>
</comment>
<dbReference type="EMBL" id="BAAADU010000002">
    <property type="protein sequence ID" value="GAA0648145.1"/>
    <property type="molecule type" value="Genomic_DNA"/>
</dbReference>
<dbReference type="GO" id="GO:0005886">
    <property type="term" value="C:plasma membrane"/>
    <property type="evidence" value="ECO:0007669"/>
    <property type="project" value="UniProtKB-SubCell"/>
</dbReference>
<evidence type="ECO:0000256" key="1">
    <source>
        <dbReference type="ARBA" id="ARBA00004651"/>
    </source>
</evidence>
<keyword evidence="2" id="KW-1003">Cell membrane</keyword>
<dbReference type="GeneID" id="68572045"/>
<protein>
    <recommendedName>
        <fullName evidence="10">YihY/virulence factor BrkB family protein</fullName>
    </recommendedName>
</protein>
<keyword evidence="3 7" id="KW-0812">Transmembrane</keyword>